<organism evidence="2 3">
    <name type="scientific">Propylenella binzhouense</name>
    <dbReference type="NCBI Taxonomy" id="2555902"/>
    <lineage>
        <taxon>Bacteria</taxon>
        <taxon>Pseudomonadati</taxon>
        <taxon>Pseudomonadota</taxon>
        <taxon>Alphaproteobacteria</taxon>
        <taxon>Hyphomicrobiales</taxon>
        <taxon>Propylenellaceae</taxon>
        <taxon>Propylenella</taxon>
    </lineage>
</organism>
<name>A0A964T7I1_9HYPH</name>
<proteinExistence type="predicted"/>
<feature type="domain" description="IraD/Gp25-like" evidence="1">
    <location>
        <begin position="54"/>
        <end position="155"/>
    </location>
</feature>
<dbReference type="AlphaFoldDB" id="A0A964T7I1"/>
<evidence type="ECO:0000259" key="1">
    <source>
        <dbReference type="Pfam" id="PF04965"/>
    </source>
</evidence>
<accession>A0A964T7I1</accession>
<reference evidence="2" key="1">
    <citation type="submission" date="2019-03" db="EMBL/GenBank/DDBJ databases">
        <title>Afifella sp. nov., isolated from activated sludge.</title>
        <authorList>
            <person name="Li Q."/>
            <person name="Liu Y."/>
        </authorList>
    </citation>
    <scope>NUCLEOTIDE SEQUENCE</scope>
    <source>
        <strain evidence="2">L72</strain>
    </source>
</reference>
<dbReference type="EMBL" id="SPKJ01000106">
    <property type="protein sequence ID" value="MYZ49933.1"/>
    <property type="molecule type" value="Genomic_DNA"/>
</dbReference>
<keyword evidence="3" id="KW-1185">Reference proteome</keyword>
<dbReference type="PANTHER" id="PTHR38595">
    <property type="entry name" value="CYTOPLASMIC PROTEIN-RELATED"/>
    <property type="match status" value="1"/>
</dbReference>
<dbReference type="InterPro" id="IPR053176">
    <property type="entry name" value="T6SS_TssE1-like"/>
</dbReference>
<dbReference type="Pfam" id="PF04965">
    <property type="entry name" value="GPW_gp25"/>
    <property type="match status" value="1"/>
</dbReference>
<evidence type="ECO:0000313" key="3">
    <source>
        <dbReference type="Proteomes" id="UP000773614"/>
    </source>
</evidence>
<dbReference type="PANTHER" id="PTHR38595:SF1">
    <property type="entry name" value="TYPE VI SECRETION SYSTEM COMPONENT TSSE1"/>
    <property type="match status" value="1"/>
</dbReference>
<comment type="caution">
    <text evidence="2">The sequence shown here is derived from an EMBL/GenBank/DDBJ whole genome shotgun (WGS) entry which is preliminary data.</text>
</comment>
<evidence type="ECO:0000313" key="2">
    <source>
        <dbReference type="EMBL" id="MYZ49933.1"/>
    </source>
</evidence>
<dbReference type="InterPro" id="IPR007048">
    <property type="entry name" value="IraD/Gp25-like"/>
</dbReference>
<protein>
    <submittedName>
        <fullName evidence="2">Type VI secretion system baseplate subunit TssE</fullName>
    </submittedName>
</protein>
<dbReference type="Proteomes" id="UP000773614">
    <property type="component" value="Unassembled WGS sequence"/>
</dbReference>
<sequence length="182" mass="20285">MQASRPSFQLPLMYAFRDAFEAGDAGKRLDERVGGERVIPGRGTLKRSFDEAALKRNLVLDLLALMNTIDLDSALDLTGLDFVRRSILNFGLRDIAHLTSEERGVDEIAETLSQALLLHEPRLDRASLHVERQASFDEVNQRIRFNVSAEMSCKPLDIPIEFVAEIDVGSGKVQLTRLPVPA</sequence>
<gene>
    <name evidence="2" type="ORF">E4O86_19685</name>
</gene>